<dbReference type="Pfam" id="PF00487">
    <property type="entry name" value="FA_desaturase"/>
    <property type="match status" value="1"/>
</dbReference>
<dbReference type="InterPro" id="IPR005804">
    <property type="entry name" value="FA_desaturase_dom"/>
</dbReference>
<dbReference type="GO" id="GO:0016020">
    <property type="term" value="C:membrane"/>
    <property type="evidence" value="ECO:0007669"/>
    <property type="project" value="TreeGrafter"/>
</dbReference>
<evidence type="ECO:0000259" key="2">
    <source>
        <dbReference type="Pfam" id="PF00487"/>
    </source>
</evidence>
<feature type="domain" description="Fatty acid desaturase" evidence="2">
    <location>
        <begin position="68"/>
        <end position="337"/>
    </location>
</feature>
<feature type="transmembrane region" description="Helical" evidence="1">
    <location>
        <begin position="161"/>
        <end position="179"/>
    </location>
</feature>
<protein>
    <submittedName>
        <fullName evidence="3">Linoleoyl-CoA desaturase</fullName>
    </submittedName>
</protein>
<evidence type="ECO:0000313" key="4">
    <source>
        <dbReference type="Proteomes" id="UP000249754"/>
    </source>
</evidence>
<evidence type="ECO:0000313" key="3">
    <source>
        <dbReference type="EMBL" id="RAJ24541.1"/>
    </source>
</evidence>
<dbReference type="AlphaFoldDB" id="A0A327S6G3"/>
<keyword evidence="1" id="KW-1133">Transmembrane helix</keyword>
<proteinExistence type="predicted"/>
<dbReference type="CDD" id="cd03506">
    <property type="entry name" value="Delta6-FADS-like"/>
    <property type="match status" value="1"/>
</dbReference>
<dbReference type="InterPro" id="IPR012171">
    <property type="entry name" value="Fatty_acid_desaturase"/>
</dbReference>
<comment type="caution">
    <text evidence="3">The sequence shown here is derived from an EMBL/GenBank/DDBJ whole genome shotgun (WGS) entry which is preliminary data.</text>
</comment>
<dbReference type="EMBL" id="QLLR01000031">
    <property type="protein sequence ID" value="RAJ24541.1"/>
    <property type="molecule type" value="Genomic_DNA"/>
</dbReference>
<feature type="transmembrane region" description="Helical" evidence="1">
    <location>
        <begin position="67"/>
        <end position="87"/>
    </location>
</feature>
<feature type="transmembrane region" description="Helical" evidence="1">
    <location>
        <begin position="212"/>
        <end position="239"/>
    </location>
</feature>
<dbReference type="RefSeq" id="WP_111635750.1">
    <property type="nucleotide sequence ID" value="NZ_QLLR01000031.1"/>
</dbReference>
<feature type="transmembrane region" description="Helical" evidence="1">
    <location>
        <begin position="99"/>
        <end position="119"/>
    </location>
</feature>
<dbReference type="OrthoDB" id="104711at2"/>
<keyword evidence="1" id="KW-0472">Membrane</keyword>
<organism evidence="3 4">
    <name type="scientific">Pedobacter cryoconitis</name>
    <dbReference type="NCBI Taxonomy" id="188932"/>
    <lineage>
        <taxon>Bacteria</taxon>
        <taxon>Pseudomonadati</taxon>
        <taxon>Bacteroidota</taxon>
        <taxon>Sphingobacteriia</taxon>
        <taxon>Sphingobacteriales</taxon>
        <taxon>Sphingobacteriaceae</taxon>
        <taxon>Pedobacter</taxon>
    </lineage>
</organism>
<dbReference type="PANTHER" id="PTHR19353">
    <property type="entry name" value="FATTY ACID DESATURASE 2"/>
    <property type="match status" value="1"/>
</dbReference>
<keyword evidence="1" id="KW-0812">Transmembrane</keyword>
<dbReference type="GO" id="GO:0008610">
    <property type="term" value="P:lipid biosynthetic process"/>
    <property type="evidence" value="ECO:0007669"/>
    <property type="project" value="UniProtKB-ARBA"/>
</dbReference>
<feature type="transmembrane region" description="Helical" evidence="1">
    <location>
        <begin position="40"/>
        <end position="61"/>
    </location>
</feature>
<name>A0A327S6G3_9SPHI</name>
<dbReference type="GO" id="GO:0016717">
    <property type="term" value="F:oxidoreductase activity, acting on paired donors, with oxidation of a pair of donors resulting in the reduction of molecular oxygen to two molecules of water"/>
    <property type="evidence" value="ECO:0007669"/>
    <property type="project" value="TreeGrafter"/>
</dbReference>
<evidence type="ECO:0000256" key="1">
    <source>
        <dbReference type="SAM" id="Phobius"/>
    </source>
</evidence>
<reference evidence="3 4" key="1">
    <citation type="submission" date="2018-06" db="EMBL/GenBank/DDBJ databases">
        <title>Genomic Encyclopedia of Archaeal and Bacterial Type Strains, Phase II (KMG-II): from individual species to whole genera.</title>
        <authorList>
            <person name="Goeker M."/>
        </authorList>
    </citation>
    <scope>NUCLEOTIDE SEQUENCE [LARGE SCALE GENOMIC DNA]</scope>
    <source>
        <strain evidence="3 4">DSM 14825</strain>
    </source>
</reference>
<dbReference type="PIRSF" id="PIRSF015921">
    <property type="entry name" value="FA_sphinglp_des"/>
    <property type="match status" value="1"/>
</dbReference>
<dbReference type="STRING" id="188932.AY601_0291"/>
<dbReference type="Proteomes" id="UP000249754">
    <property type="component" value="Unassembled WGS sequence"/>
</dbReference>
<sequence>MTKKVKFINTNQSAFYSTVRKRVDTYFTANNISIHANGAMWFKAAFFLTVLTVLYLLILFANLSLPILLLSAMLLGVSGAFVGFNICHDAIHNSFSGNATVNKIFSFVFNLIGASPYVWNICHNIVHHTYTNIAGHDEDIDVAPGLIRFSDTETVNKLQRYQHYYAFILYSFSMLSWVFRKDYKKFFQHKIGEHTVVHPRVEYYKLFGYKAIYYFLFIALPLLVMPITFGQFVIGFLAMQLAQGLVLGLVFQLAHVVEGTDFPLPNEEGNMEEAWAAHQMRTTANFAGGSKTAAFLCGGLNRQIEHHLFPKICHIHYPAIGLIVKETAKEFNLPYIESITFTGALQSHYRTLRRLGKETYQTNKNINREVYIVPETVVIASETVVVVL</sequence>
<gene>
    <name evidence="3" type="ORF">LY11_04401</name>
</gene>
<accession>A0A327S6G3</accession>
<dbReference type="PANTHER" id="PTHR19353:SF19">
    <property type="entry name" value="DELTA(5) FATTY ACID DESATURASE C-RELATED"/>
    <property type="match status" value="1"/>
</dbReference>